<keyword evidence="3" id="KW-1185">Reference proteome</keyword>
<dbReference type="Proteomes" id="UP000778951">
    <property type="component" value="Unassembled WGS sequence"/>
</dbReference>
<feature type="signal peptide" evidence="1">
    <location>
        <begin position="1"/>
        <end position="22"/>
    </location>
</feature>
<dbReference type="AlphaFoldDB" id="A0A968GIR9"/>
<feature type="chain" id="PRO_5037914383" evidence="1">
    <location>
        <begin position="23"/>
        <end position="288"/>
    </location>
</feature>
<name>A0A968GIR9_9SPIO</name>
<reference evidence="2" key="1">
    <citation type="submission" date="2020-03" db="EMBL/GenBank/DDBJ databases">
        <title>Spirochaetal bacteria isolated from arthropods constitute a novel genus Entomospira genus novum within the order Spirochaetales.</title>
        <authorList>
            <person name="Grana-Miraglia L."/>
            <person name="Sikutova S."/>
            <person name="Fingerle V."/>
            <person name="Sing A."/>
            <person name="Castillo-Ramirez S."/>
            <person name="Margos G."/>
            <person name="Rudolf I."/>
        </authorList>
    </citation>
    <scope>NUCLEOTIDE SEQUENCE</scope>
    <source>
        <strain evidence="2">BR149</strain>
    </source>
</reference>
<evidence type="ECO:0000313" key="3">
    <source>
        <dbReference type="Proteomes" id="UP000778951"/>
    </source>
</evidence>
<accession>A0A968GIR9</accession>
<protein>
    <submittedName>
        <fullName evidence="2">Uncharacterized protein</fullName>
    </submittedName>
</protein>
<evidence type="ECO:0000256" key="1">
    <source>
        <dbReference type="SAM" id="SignalP"/>
    </source>
</evidence>
<comment type="caution">
    <text evidence="2">The sequence shown here is derived from an EMBL/GenBank/DDBJ whole genome shotgun (WGS) entry which is preliminary data.</text>
</comment>
<sequence>MAKMRSLLILLLVIASIPSLFAYTWPTEDAQVLENFGQRVASGSMVARGLRLRTQEDMLQPIETGEILFSQDAQSLIPSRSSGTVLVAHEEELYSVYTSIDYTQSLPASIKSAQVMRLFGEDVLALSTNVYELYLFDSRVRRYVNPGLFLSLGRMSGRVIVDQLVMVNALGERYPVYNGAVLPSMEGTLYASIYTLNDVGSRLAVREVSLQVLGNSVGTLDFSSMREEGGLAYLSEGKPVMIKKLYNEEGLLNVASTQLLEGQLNMVLRVTTVDGQVQENTMRIRVVN</sequence>
<dbReference type="EMBL" id="JAATLM010000001">
    <property type="protein sequence ID" value="NIZ68620.1"/>
    <property type="molecule type" value="Genomic_DNA"/>
</dbReference>
<gene>
    <name evidence="2" type="ORF">HCT48_00080</name>
</gene>
<dbReference type="RefSeq" id="WP_167694692.1">
    <property type="nucleotide sequence ID" value="NZ_CP118181.1"/>
</dbReference>
<evidence type="ECO:0000313" key="2">
    <source>
        <dbReference type="EMBL" id="NIZ68620.1"/>
    </source>
</evidence>
<keyword evidence="1" id="KW-0732">Signal</keyword>
<proteinExistence type="predicted"/>
<organism evidence="2 3">
    <name type="scientific">Entomospira culicis</name>
    <dbReference type="NCBI Taxonomy" id="2719989"/>
    <lineage>
        <taxon>Bacteria</taxon>
        <taxon>Pseudomonadati</taxon>
        <taxon>Spirochaetota</taxon>
        <taxon>Spirochaetia</taxon>
        <taxon>Spirochaetales</taxon>
        <taxon>Spirochaetaceae</taxon>
        <taxon>Entomospira</taxon>
    </lineage>
</organism>